<keyword evidence="2" id="KW-0067">ATP-binding</keyword>
<dbReference type="KEGG" id="tki:TKV_c03810"/>
<dbReference type="EMBL" id="CP009170">
    <property type="protein sequence ID" value="AIS51585.1"/>
    <property type="molecule type" value="Genomic_DNA"/>
</dbReference>
<dbReference type="eggNOG" id="COG1131">
    <property type="taxonomic scope" value="Bacteria"/>
</dbReference>
<keyword evidence="5" id="KW-1185">Reference proteome</keyword>
<dbReference type="HOGENOM" id="CLU_000604_1_2_9"/>
<dbReference type="SMART" id="SM00382">
    <property type="entry name" value="AAA"/>
    <property type="match status" value="1"/>
</dbReference>
<dbReference type="AlphaFoldDB" id="A0A097AP52"/>
<dbReference type="CDD" id="cd03230">
    <property type="entry name" value="ABC_DR_subfamily_A"/>
    <property type="match status" value="1"/>
</dbReference>
<dbReference type="RefSeq" id="WP_013149835.1">
    <property type="nucleotide sequence ID" value="NZ_OZ020628.2"/>
</dbReference>
<dbReference type="PROSITE" id="PS50893">
    <property type="entry name" value="ABC_TRANSPORTER_2"/>
    <property type="match status" value="1"/>
</dbReference>
<reference evidence="5" key="1">
    <citation type="journal article" date="2015" name="Genome Announc.">
        <title>Whole-Genome Sequences of 80 Environmental and Clinical Isolates of Burkholderia pseudomallei.</title>
        <authorList>
            <person name="Johnson S.L."/>
            <person name="Baker A.L."/>
            <person name="Chain P.S."/>
            <person name="Currie B.J."/>
            <person name="Daligault H.E."/>
            <person name="Davenport K.W."/>
            <person name="Davis C.B."/>
            <person name="Inglis T.J."/>
            <person name="Kaestli M."/>
            <person name="Koren S."/>
            <person name="Mayo M."/>
            <person name="Merritt A.J."/>
            <person name="Price E.P."/>
            <person name="Sarovich D.S."/>
            <person name="Warner J."/>
            <person name="Rosovitz M.J."/>
        </authorList>
    </citation>
    <scope>NUCLEOTIDE SEQUENCE [LARGE SCALE GENOMIC DNA]</scope>
    <source>
        <strain evidence="5">DSM 2030</strain>
    </source>
</reference>
<name>A0A097AP52_THEKI</name>
<gene>
    <name evidence="4" type="ORF">TKV_c03810</name>
</gene>
<evidence type="ECO:0000313" key="4">
    <source>
        <dbReference type="EMBL" id="AIS51585.1"/>
    </source>
</evidence>
<dbReference type="InterPro" id="IPR027417">
    <property type="entry name" value="P-loop_NTPase"/>
</dbReference>
<dbReference type="Pfam" id="PF00005">
    <property type="entry name" value="ABC_tran"/>
    <property type="match status" value="1"/>
</dbReference>
<feature type="domain" description="ABC transporter" evidence="3">
    <location>
        <begin position="6"/>
        <end position="228"/>
    </location>
</feature>
<dbReference type="GO" id="GO:0005524">
    <property type="term" value="F:ATP binding"/>
    <property type="evidence" value="ECO:0007669"/>
    <property type="project" value="UniProtKB-KW"/>
</dbReference>
<dbReference type="STRING" id="2325.TKV_c03810"/>
<dbReference type="PANTHER" id="PTHR43038:SF7">
    <property type="entry name" value="ABC TRANSPORT SYSTEM ATP-BINDING PROTEIN"/>
    <property type="match status" value="1"/>
</dbReference>
<accession>A0A097AP52</accession>
<dbReference type="Proteomes" id="UP000029669">
    <property type="component" value="Chromosome"/>
</dbReference>
<dbReference type="GO" id="GO:0016887">
    <property type="term" value="F:ATP hydrolysis activity"/>
    <property type="evidence" value="ECO:0007669"/>
    <property type="project" value="InterPro"/>
</dbReference>
<evidence type="ECO:0000256" key="2">
    <source>
        <dbReference type="ARBA" id="ARBA00022840"/>
    </source>
</evidence>
<sequence>MNTMFVEVKNLYKSYNNSMVLKDINIRIDKPGVYLIAGPNGSGKTTLLEIIIGLRKADKGSVIINGKFGNDIETKEKVGFLTQENSLRKSSKVKEELNLVKDIFNLNIDTYEYLCKFGLQKYYNKRTKQLSGGTKRRLLVTMLFMAGQDIVILDEPVSGLDPFNRNEIWNMIKDYSRNKIVIVSDHYLNEAARYSDYIYLINEGRIILSGTTTDIMSLCKDRYLIKVRKEFFDEVENFISAHFNDYEVRISGTVYHIFLKGDKNRLIRMLEEKGMSFAIHDVDFEDIYFYYTGTIVNQEGVVK</sequence>
<dbReference type="SUPFAM" id="SSF52540">
    <property type="entry name" value="P-loop containing nucleoside triphosphate hydrolases"/>
    <property type="match status" value="1"/>
</dbReference>
<evidence type="ECO:0000256" key="1">
    <source>
        <dbReference type="ARBA" id="ARBA00022741"/>
    </source>
</evidence>
<dbReference type="InterPro" id="IPR003593">
    <property type="entry name" value="AAA+_ATPase"/>
</dbReference>
<dbReference type="InterPro" id="IPR003439">
    <property type="entry name" value="ABC_transporter-like_ATP-bd"/>
</dbReference>
<protein>
    <submittedName>
        <fullName evidence="4">ABC-type multidrug transport system, ATPase component</fullName>
    </submittedName>
</protein>
<proteinExistence type="predicted"/>
<organism evidence="4 5">
    <name type="scientific">Thermoanaerobacter kivui</name>
    <name type="common">Acetogenium kivui</name>
    <dbReference type="NCBI Taxonomy" id="2325"/>
    <lineage>
        <taxon>Bacteria</taxon>
        <taxon>Bacillati</taxon>
        <taxon>Bacillota</taxon>
        <taxon>Clostridia</taxon>
        <taxon>Thermoanaerobacterales</taxon>
        <taxon>Thermoanaerobacteraceae</taxon>
        <taxon>Thermoanaerobacter</taxon>
    </lineage>
</organism>
<evidence type="ECO:0000259" key="3">
    <source>
        <dbReference type="PROSITE" id="PS50893"/>
    </source>
</evidence>
<evidence type="ECO:0000313" key="5">
    <source>
        <dbReference type="Proteomes" id="UP000029669"/>
    </source>
</evidence>
<dbReference type="PANTHER" id="PTHR43038">
    <property type="entry name" value="ATP-BINDING CASSETTE, SUB-FAMILY H, MEMBER 1"/>
    <property type="match status" value="1"/>
</dbReference>
<keyword evidence="1" id="KW-0547">Nucleotide-binding</keyword>
<dbReference type="Gene3D" id="3.40.50.300">
    <property type="entry name" value="P-loop containing nucleotide triphosphate hydrolases"/>
    <property type="match status" value="1"/>
</dbReference>